<accession>A0A6J8D1B8</accession>
<dbReference type="AlphaFoldDB" id="A0A6J8D1B8"/>
<dbReference type="PANTHER" id="PTHR38015:SF1">
    <property type="entry name" value="OPINE DEHYDROGENASE DOMAIN-CONTAINING PROTEIN"/>
    <property type="match status" value="1"/>
</dbReference>
<proteinExistence type="predicted"/>
<dbReference type="Pfam" id="PF02317">
    <property type="entry name" value="Octopine_DH"/>
    <property type="match status" value="1"/>
</dbReference>
<gene>
    <name evidence="2" type="ORF">MCOR_35718</name>
</gene>
<name>A0A6J8D1B8_MYTCO</name>
<reference evidence="2 3" key="1">
    <citation type="submission" date="2020-06" db="EMBL/GenBank/DDBJ databases">
        <authorList>
            <person name="Li R."/>
            <person name="Bekaert M."/>
        </authorList>
    </citation>
    <scope>NUCLEOTIDE SEQUENCE [LARGE SCALE GENOMIC DNA]</scope>
    <source>
        <strain evidence="3">wild</strain>
    </source>
</reference>
<dbReference type="Proteomes" id="UP000507470">
    <property type="component" value="Unassembled WGS sequence"/>
</dbReference>
<dbReference type="Gene3D" id="1.10.1040.10">
    <property type="entry name" value="N-(1-d-carboxylethyl)-l-norvaline Dehydrogenase, domain 2"/>
    <property type="match status" value="1"/>
</dbReference>
<evidence type="ECO:0000313" key="3">
    <source>
        <dbReference type="Proteomes" id="UP000507470"/>
    </source>
</evidence>
<dbReference type="OrthoDB" id="6058913at2759"/>
<feature type="domain" description="Opine dehydrogenase" evidence="1">
    <location>
        <begin position="228"/>
        <end position="392"/>
    </location>
</feature>
<evidence type="ECO:0000259" key="1">
    <source>
        <dbReference type="Pfam" id="PF02317"/>
    </source>
</evidence>
<dbReference type="EMBL" id="CACVKT020006449">
    <property type="protein sequence ID" value="CAC5401656.1"/>
    <property type="molecule type" value="Genomic_DNA"/>
</dbReference>
<dbReference type="InterPro" id="IPR051729">
    <property type="entry name" value="Opine/Lysopine_DH"/>
</dbReference>
<dbReference type="PANTHER" id="PTHR38015">
    <property type="entry name" value="BLR6086 PROTEIN"/>
    <property type="match status" value="1"/>
</dbReference>
<dbReference type="GO" id="GO:0016491">
    <property type="term" value="F:oxidoreductase activity"/>
    <property type="evidence" value="ECO:0007669"/>
    <property type="project" value="InterPro"/>
</dbReference>
<dbReference type="InterPro" id="IPR036291">
    <property type="entry name" value="NAD(P)-bd_dom_sf"/>
</dbReference>
<dbReference type="SUPFAM" id="SSF51735">
    <property type="entry name" value="NAD(P)-binding Rossmann-fold domains"/>
    <property type="match status" value="1"/>
</dbReference>
<evidence type="ECO:0000313" key="2">
    <source>
        <dbReference type="EMBL" id="CAC5401656.1"/>
    </source>
</evidence>
<organism evidence="2 3">
    <name type="scientific">Mytilus coruscus</name>
    <name type="common">Sea mussel</name>
    <dbReference type="NCBI Taxonomy" id="42192"/>
    <lineage>
        <taxon>Eukaryota</taxon>
        <taxon>Metazoa</taxon>
        <taxon>Spiralia</taxon>
        <taxon>Lophotrochozoa</taxon>
        <taxon>Mollusca</taxon>
        <taxon>Bivalvia</taxon>
        <taxon>Autobranchia</taxon>
        <taxon>Pteriomorphia</taxon>
        <taxon>Mytilida</taxon>
        <taxon>Mytiloidea</taxon>
        <taxon>Mytilidae</taxon>
        <taxon>Mytilinae</taxon>
        <taxon>Mytilus</taxon>
    </lineage>
</organism>
<dbReference type="SUPFAM" id="SSF48179">
    <property type="entry name" value="6-phosphogluconate dehydrogenase C-terminal domain-like"/>
    <property type="match status" value="1"/>
</dbReference>
<protein>
    <submittedName>
        <fullName evidence="2">Octopine dehydrogenase,Opine dehydrogenase,Tauropine dehydrogenase</fullName>
    </submittedName>
</protein>
<keyword evidence="3" id="KW-1185">Reference proteome</keyword>
<sequence>MLIILSDNLQIVLEDTEPIHRKRHHVIINAKMKILICGGGNGAHCFTALASACQNVEVNVLTIYKDEAERWTDALKSSELIVSISKPDGSVTETHSKPSLVTKDPQVAVDGVHIIFIVVPAYVHQFYLQVLSPYIKPNTLIVGLPGHAGFELQCLHMLHRESRKCAIVGFESLPWACRIIEYGKRVQLLGFKDILHASFLLGANCNLQFPAIETIQSILGPIPSIKVAANVLAVALMTGSIMHPPIMYGKWKNWDKTPLDVKPLFYQGVDEEQANIATSLSDEVVKTAKQIQEMCPDLDMSDVVHLSDWFKAHYQDGIADNSSLMMSMRTNRAYEGLVHPMKALDNGYVPDFAYRYTTEDVPFGLVVLKGLAVIAGVATPTMDKIIQWAQSIIGKEYIIGTDLVGKDVKFSRAPQSFGLNTLEQVQDFISSHIC</sequence>
<dbReference type="InterPro" id="IPR003421">
    <property type="entry name" value="Opine_DH"/>
</dbReference>
<dbReference type="Gene3D" id="3.40.50.720">
    <property type="entry name" value="NAD(P)-binding Rossmann-like Domain"/>
    <property type="match status" value="1"/>
</dbReference>
<dbReference type="InterPro" id="IPR013328">
    <property type="entry name" value="6PGD_dom2"/>
</dbReference>
<dbReference type="InterPro" id="IPR008927">
    <property type="entry name" value="6-PGluconate_DH-like_C_sf"/>
</dbReference>